<comment type="subcellular location">
    <subcellularLocation>
        <location evidence="1">Nucleus</location>
    </subcellularLocation>
</comment>
<evidence type="ECO:0000256" key="4">
    <source>
        <dbReference type="ARBA" id="ARBA00022833"/>
    </source>
</evidence>
<sequence>MTSQITSIHSSSATVAPHCYVAGRQLRSIKVNHAASFPIELRNRRIIFFTLTFNHGDGGRRRPTHERLIAGDFVKHKKDSDTTSVWSYFLVVKDGNSAKCKRCPAILKTLGGSTKGLHTHLSSKHNIKVISASTSQDSENLNTATPPAKRKLDDYFTKSAEDILDDVLARIIALDGFPFRVFITSDELRKLLLARYTDLPKSAVTIQNRVMNYSEKNQKASLVPIYGSMTAENCLRILKERLSKFDISLETVMVAIVTDGPNVMIKIALPQMILIAVAVDYMDDNDDDDHLEDLDCLESVSTQALLRNQIKSIVKRLNSRDDTRKKKRDQDHKQVLSLRPETSEPQLTLKKKLQLEIDKSMKSPNPEVEVQNESGSVNSIRREMSLFENGGVRGYHLETAYKYLISIPPTNVEAERAFSAAAYVGNKLRSKLGSQTLDALIFLRLYFGNSK</sequence>
<dbReference type="Pfam" id="PF05699">
    <property type="entry name" value="Dimer_Tnp_hAT"/>
    <property type="match status" value="1"/>
</dbReference>
<dbReference type="OrthoDB" id="8124016at2759"/>
<gene>
    <name evidence="10" type="ORF">EVAR_67479_1</name>
</gene>
<dbReference type="AlphaFoldDB" id="A0A4C1ZBC8"/>
<dbReference type="Proteomes" id="UP000299102">
    <property type="component" value="Unassembled WGS sequence"/>
</dbReference>
<evidence type="ECO:0000256" key="7">
    <source>
        <dbReference type="PROSITE-ProRule" id="PRU00027"/>
    </source>
</evidence>
<name>A0A4C1ZBC8_EUMVA</name>
<feature type="region of interest" description="Disordered" evidence="8">
    <location>
        <begin position="317"/>
        <end position="341"/>
    </location>
</feature>
<feature type="domain" description="BED-type" evidence="9">
    <location>
        <begin position="80"/>
        <end position="132"/>
    </location>
</feature>
<dbReference type="GO" id="GO:0003677">
    <property type="term" value="F:DNA binding"/>
    <property type="evidence" value="ECO:0007669"/>
    <property type="project" value="UniProtKB-KW"/>
</dbReference>
<dbReference type="InterPro" id="IPR036236">
    <property type="entry name" value="Znf_C2H2_sf"/>
</dbReference>
<accession>A0A4C1ZBC8</accession>
<evidence type="ECO:0000313" key="10">
    <source>
        <dbReference type="EMBL" id="GBP84473.1"/>
    </source>
</evidence>
<proteinExistence type="predicted"/>
<keyword evidence="6" id="KW-0539">Nucleus</keyword>
<keyword evidence="11" id="KW-1185">Reference proteome</keyword>
<dbReference type="GO" id="GO:0005634">
    <property type="term" value="C:nucleus"/>
    <property type="evidence" value="ECO:0007669"/>
    <property type="project" value="UniProtKB-SubCell"/>
</dbReference>
<dbReference type="SMART" id="SM00614">
    <property type="entry name" value="ZnF_BED"/>
    <property type="match status" value="1"/>
</dbReference>
<evidence type="ECO:0000256" key="8">
    <source>
        <dbReference type="SAM" id="MobiDB-lite"/>
    </source>
</evidence>
<reference evidence="10 11" key="1">
    <citation type="journal article" date="2019" name="Commun. Biol.">
        <title>The bagworm genome reveals a unique fibroin gene that provides high tensile strength.</title>
        <authorList>
            <person name="Kono N."/>
            <person name="Nakamura H."/>
            <person name="Ohtoshi R."/>
            <person name="Tomita M."/>
            <person name="Numata K."/>
            <person name="Arakawa K."/>
        </authorList>
    </citation>
    <scope>NUCLEOTIDE SEQUENCE [LARGE SCALE GENOMIC DNA]</scope>
</reference>
<feature type="compositionally biased region" description="Basic and acidic residues" evidence="8">
    <location>
        <begin position="318"/>
        <end position="334"/>
    </location>
</feature>
<organism evidence="10 11">
    <name type="scientific">Eumeta variegata</name>
    <name type="common">Bagworm moth</name>
    <name type="synonym">Eumeta japonica</name>
    <dbReference type="NCBI Taxonomy" id="151549"/>
    <lineage>
        <taxon>Eukaryota</taxon>
        <taxon>Metazoa</taxon>
        <taxon>Ecdysozoa</taxon>
        <taxon>Arthropoda</taxon>
        <taxon>Hexapoda</taxon>
        <taxon>Insecta</taxon>
        <taxon>Pterygota</taxon>
        <taxon>Neoptera</taxon>
        <taxon>Endopterygota</taxon>
        <taxon>Lepidoptera</taxon>
        <taxon>Glossata</taxon>
        <taxon>Ditrysia</taxon>
        <taxon>Tineoidea</taxon>
        <taxon>Psychidae</taxon>
        <taxon>Oiketicinae</taxon>
        <taxon>Eumeta</taxon>
    </lineage>
</organism>
<dbReference type="InterPro" id="IPR012337">
    <property type="entry name" value="RNaseH-like_sf"/>
</dbReference>
<protein>
    <recommendedName>
        <fullName evidence="9">BED-type domain-containing protein</fullName>
    </recommendedName>
</protein>
<dbReference type="GO" id="GO:0046983">
    <property type="term" value="F:protein dimerization activity"/>
    <property type="evidence" value="ECO:0007669"/>
    <property type="project" value="InterPro"/>
</dbReference>
<dbReference type="EMBL" id="BGZK01001680">
    <property type="protein sequence ID" value="GBP84473.1"/>
    <property type="molecule type" value="Genomic_DNA"/>
</dbReference>
<evidence type="ECO:0000256" key="6">
    <source>
        <dbReference type="ARBA" id="ARBA00023242"/>
    </source>
</evidence>
<keyword evidence="5" id="KW-0238">DNA-binding</keyword>
<evidence type="ECO:0000259" key="9">
    <source>
        <dbReference type="PROSITE" id="PS50808"/>
    </source>
</evidence>
<dbReference type="PROSITE" id="PS50808">
    <property type="entry name" value="ZF_BED"/>
    <property type="match status" value="1"/>
</dbReference>
<dbReference type="SUPFAM" id="SSF57667">
    <property type="entry name" value="beta-beta-alpha zinc fingers"/>
    <property type="match status" value="1"/>
</dbReference>
<evidence type="ECO:0000256" key="1">
    <source>
        <dbReference type="ARBA" id="ARBA00004123"/>
    </source>
</evidence>
<keyword evidence="2" id="KW-0479">Metal-binding</keyword>
<keyword evidence="3 7" id="KW-0863">Zinc-finger</keyword>
<dbReference type="InterPro" id="IPR008906">
    <property type="entry name" value="HATC_C_dom"/>
</dbReference>
<dbReference type="SUPFAM" id="SSF53098">
    <property type="entry name" value="Ribonuclease H-like"/>
    <property type="match status" value="1"/>
</dbReference>
<keyword evidence="4" id="KW-0862">Zinc</keyword>
<dbReference type="GO" id="GO:0008270">
    <property type="term" value="F:zinc ion binding"/>
    <property type="evidence" value="ECO:0007669"/>
    <property type="project" value="UniProtKB-KW"/>
</dbReference>
<evidence type="ECO:0000256" key="5">
    <source>
        <dbReference type="ARBA" id="ARBA00023125"/>
    </source>
</evidence>
<dbReference type="InterPro" id="IPR003656">
    <property type="entry name" value="Znf_BED"/>
</dbReference>
<evidence type="ECO:0000256" key="3">
    <source>
        <dbReference type="ARBA" id="ARBA00022771"/>
    </source>
</evidence>
<evidence type="ECO:0000313" key="11">
    <source>
        <dbReference type="Proteomes" id="UP000299102"/>
    </source>
</evidence>
<comment type="caution">
    <text evidence="10">The sequence shown here is derived from an EMBL/GenBank/DDBJ whole genome shotgun (WGS) entry which is preliminary data.</text>
</comment>
<evidence type="ECO:0000256" key="2">
    <source>
        <dbReference type="ARBA" id="ARBA00022723"/>
    </source>
</evidence>
<dbReference type="Pfam" id="PF02892">
    <property type="entry name" value="zf-BED"/>
    <property type="match status" value="1"/>
</dbReference>